<dbReference type="VEuPathDB" id="TriTrypDB:TvY486_0700040"/>
<dbReference type="EMBL" id="HE573023">
    <property type="protein sequence ID" value="CCC48660.1"/>
    <property type="molecule type" value="Genomic_DNA"/>
</dbReference>
<reference evidence="1" key="1">
    <citation type="journal article" date="2012" name="Proc. Natl. Acad. Sci. U.S.A.">
        <title>Antigenic diversity is generated by distinct evolutionary mechanisms in African trypanosome species.</title>
        <authorList>
            <person name="Jackson A.P."/>
            <person name="Berry A."/>
            <person name="Aslett M."/>
            <person name="Allison H.C."/>
            <person name="Burton P."/>
            <person name="Vavrova-Anderson J."/>
            <person name="Brown R."/>
            <person name="Browne H."/>
            <person name="Corton N."/>
            <person name="Hauser H."/>
            <person name="Gamble J."/>
            <person name="Gilderthorp R."/>
            <person name="Marcello L."/>
            <person name="McQuillan J."/>
            <person name="Otto T.D."/>
            <person name="Quail M.A."/>
            <person name="Sanders M.J."/>
            <person name="van Tonder A."/>
            <person name="Ginger M.L."/>
            <person name="Field M.C."/>
            <person name="Barry J.D."/>
            <person name="Hertz-Fowler C."/>
            <person name="Berriman M."/>
        </authorList>
    </citation>
    <scope>NUCLEOTIDE SEQUENCE</scope>
    <source>
        <strain evidence="1">Y486</strain>
    </source>
</reference>
<organism evidence="1">
    <name type="scientific">Trypanosoma vivax (strain Y486)</name>
    <dbReference type="NCBI Taxonomy" id="1055687"/>
    <lineage>
        <taxon>Eukaryota</taxon>
        <taxon>Discoba</taxon>
        <taxon>Euglenozoa</taxon>
        <taxon>Kinetoplastea</taxon>
        <taxon>Metakinetoplastina</taxon>
        <taxon>Trypanosomatida</taxon>
        <taxon>Trypanosomatidae</taxon>
        <taxon>Trypanosoma</taxon>
        <taxon>Duttonella</taxon>
    </lineage>
</organism>
<proteinExistence type="predicted"/>
<dbReference type="AlphaFoldDB" id="G0TXH0"/>
<dbReference type="SUPFAM" id="SSF50978">
    <property type="entry name" value="WD40 repeat-like"/>
    <property type="match status" value="1"/>
</dbReference>
<evidence type="ECO:0008006" key="2">
    <source>
        <dbReference type="Google" id="ProtNLM"/>
    </source>
</evidence>
<dbReference type="InterPro" id="IPR036322">
    <property type="entry name" value="WD40_repeat_dom_sf"/>
</dbReference>
<gene>
    <name evidence="1" type="ORF">TVY486_0700040</name>
</gene>
<protein>
    <recommendedName>
        <fullName evidence="2">Guanine nucleotide-binding protein subunit beta-like protein</fullName>
    </recommendedName>
</protein>
<evidence type="ECO:0000313" key="1">
    <source>
        <dbReference type="EMBL" id="CCC48660.1"/>
    </source>
</evidence>
<sequence>MPVSISSSSSDEELVAALRNNIGRTSTRERACPSLIPRNVLYNGESIEIRCGTIYCPFRKRYFHIHWARHNPAAFFGDGNVRRHLRQSISPSSILLLDTSIPDGEVAQSTNVTLLEASDKGFYIFDGVKDLKQRMVDTRYSLSPIHEGRYARIVLGTQLRNALESPGWLRTKGICWERTHYSMHPSSVVSCFPDGRFVFTRNEPQLSLYVVEDNKVARHATVNDDSVESVLGLYVAGPTSLVMARHGSIQYLRWDPDSPLDPVTWITSRCPVAFSIVCPTLLMNDQGDPCVMIASECTLFSGIILEGNMPVIRKLHTFRKTPISSLGAYSSGALVGKVVVCGMRNGTIQVQPLELIKTRSFDTSVRHNGSSVSYLYCVPDTFNFVSVSSCGEVKLWDVRYMSTVEPVSEIGGCTGVQRYHGSQATFCGDIACATRPDGHISCFNMRKWCGVAQLRRIGGADGRLHLVQRTFGYEILDVSVYGTMSHSLPVI</sequence>
<dbReference type="Gene3D" id="2.130.10.10">
    <property type="entry name" value="YVTN repeat-like/Quinoprotein amine dehydrogenase"/>
    <property type="match status" value="1"/>
</dbReference>
<name>G0TXH0_TRYVY</name>
<accession>G0TXH0</accession>
<dbReference type="OMA" id="ITSMYAV"/>
<dbReference type="InterPro" id="IPR015943">
    <property type="entry name" value="WD40/YVTN_repeat-like_dom_sf"/>
</dbReference>